<evidence type="ECO:0000313" key="3">
    <source>
        <dbReference type="EMBL" id="SBV26237.1"/>
    </source>
</evidence>
<feature type="transmembrane region" description="Helical" evidence="2">
    <location>
        <begin position="42"/>
        <end position="65"/>
    </location>
</feature>
<dbReference type="EMBL" id="LT598496">
    <property type="protein sequence ID" value="SBV26237.1"/>
    <property type="molecule type" value="Genomic_DNA"/>
</dbReference>
<organism evidence="3 4">
    <name type="scientific">Micromonospora krabiensis</name>
    <dbReference type="NCBI Taxonomy" id="307121"/>
    <lineage>
        <taxon>Bacteria</taxon>
        <taxon>Bacillati</taxon>
        <taxon>Actinomycetota</taxon>
        <taxon>Actinomycetes</taxon>
        <taxon>Micromonosporales</taxon>
        <taxon>Micromonosporaceae</taxon>
        <taxon>Micromonospora</taxon>
    </lineage>
</organism>
<dbReference type="PATRIC" id="fig|307121.4.peg.1768"/>
<protein>
    <submittedName>
        <fullName evidence="3">Uncharacterized membrane protein</fullName>
    </submittedName>
</protein>
<keyword evidence="4" id="KW-1185">Reference proteome</keyword>
<sequence>MAPGAAEEREGRADGAEPDEHEQRRAAAREAASRPPDGHTPAAVQIAVVGVVGVAVATVFGILVSPAHAPLIGWDVAAVTWLSIIWSKIWPLDAVQTARLAAHEDPNRAIRDVVLIVACLASLVAVLLVIGSADTVRAGPMRDLYGGWGVFSVLLSWVVVHTVFAARYARVYYTGPDGGVDFNQPDPPRYVDFAYLAFTVGATFQVSDTNLTSGEMRQTVLSHAMVSYLFGAFVIAATVNLVAGLT</sequence>
<feature type="region of interest" description="Disordered" evidence="1">
    <location>
        <begin position="1"/>
        <end position="39"/>
    </location>
</feature>
<feature type="transmembrane region" description="Helical" evidence="2">
    <location>
        <begin position="145"/>
        <end position="166"/>
    </location>
</feature>
<reference evidence="4" key="1">
    <citation type="submission" date="2016-06" db="EMBL/GenBank/DDBJ databases">
        <authorList>
            <person name="Varghese N."/>
        </authorList>
    </citation>
    <scope>NUCLEOTIDE SEQUENCE [LARGE SCALE GENOMIC DNA]</scope>
    <source>
        <strain evidence="4">DSM 45344</strain>
    </source>
</reference>
<evidence type="ECO:0000256" key="1">
    <source>
        <dbReference type="SAM" id="MobiDB-lite"/>
    </source>
</evidence>
<gene>
    <name evidence="3" type="ORF">GA0070620_1723</name>
</gene>
<feature type="compositionally biased region" description="Basic and acidic residues" evidence="1">
    <location>
        <begin position="1"/>
        <end position="15"/>
    </location>
</feature>
<proteinExistence type="predicted"/>
<feature type="transmembrane region" description="Helical" evidence="2">
    <location>
        <begin position="226"/>
        <end position="245"/>
    </location>
</feature>
<evidence type="ECO:0000256" key="2">
    <source>
        <dbReference type="SAM" id="Phobius"/>
    </source>
</evidence>
<evidence type="ECO:0000313" key="4">
    <source>
        <dbReference type="Proteomes" id="UP000199393"/>
    </source>
</evidence>
<dbReference type="Pfam" id="PF07077">
    <property type="entry name" value="DUF1345"/>
    <property type="match status" value="1"/>
</dbReference>
<keyword evidence="2" id="KW-1133">Transmembrane helix</keyword>
<keyword evidence="2" id="KW-0472">Membrane</keyword>
<dbReference type="RefSeq" id="WP_197677569.1">
    <property type="nucleotide sequence ID" value="NZ_JBHRWG010000003.1"/>
</dbReference>
<dbReference type="STRING" id="307121.GA0070620_1723"/>
<dbReference type="AlphaFoldDB" id="A0A1C3N0X7"/>
<dbReference type="InterPro" id="IPR009781">
    <property type="entry name" value="DUF1345"/>
</dbReference>
<name>A0A1C3N0X7_9ACTN</name>
<feature type="transmembrane region" description="Helical" evidence="2">
    <location>
        <begin position="71"/>
        <end position="92"/>
    </location>
</feature>
<dbReference type="Proteomes" id="UP000199393">
    <property type="component" value="Chromosome I"/>
</dbReference>
<feature type="transmembrane region" description="Helical" evidence="2">
    <location>
        <begin position="113"/>
        <end position="133"/>
    </location>
</feature>
<accession>A0A1C3N0X7</accession>
<feature type="compositionally biased region" description="Basic and acidic residues" evidence="1">
    <location>
        <begin position="21"/>
        <end position="32"/>
    </location>
</feature>
<keyword evidence="2" id="KW-0812">Transmembrane</keyword>